<protein>
    <submittedName>
        <fullName evidence="1">Uncharacterized protein</fullName>
    </submittedName>
</protein>
<sequence length="255" mass="29062">MEKTYTLFKSIKPHNAMIVKQPFMVVKRHKSGKDKGKVISRTLSQYNEIMDTISVKEQKEFEDKPMPTALYIRKSQMIVDNDETSKLEAMRMHEDNTANGGKLFREVDIEKEEDFEIEAFELLDAAISVVMDSSASELKTLAIDVIGVHELSTRTSVLKKKLRVLATNNSEIRDKVIAFSKDKSKQERLLTTIALDENIISIHNGKSIAWPDSEEIIYSASQTKDVVNEFSTWLKTDEQGRKVYASLTKKLEGKL</sequence>
<organism evidence="1 2">
    <name type="scientific">Tenacibaculum phage Gundel_1</name>
    <dbReference type="NCBI Taxonomy" id="2745672"/>
    <lineage>
        <taxon>Viruses</taxon>
        <taxon>Duplodnaviria</taxon>
        <taxon>Heunggongvirae</taxon>
        <taxon>Uroviricota</taxon>
        <taxon>Caudoviricetes</taxon>
        <taxon>Pachyviridae</taxon>
        <taxon>Gundelvirus</taxon>
        <taxon>Gundelvirus Gundel</taxon>
    </lineage>
</organism>
<reference evidence="1" key="1">
    <citation type="submission" date="2020-07" db="EMBL/GenBank/DDBJ databases">
        <title>Highly diverse flavobacterial phages as mortality factor during North Sea spring blooms.</title>
        <authorList>
            <person name="Bartlau N."/>
            <person name="Wichels A."/>
            <person name="Krohne G."/>
            <person name="Adriaenssens E.M."/>
            <person name="Heins A."/>
            <person name="Fuchs B.M."/>
            <person name="Amann R."/>
            <person name="Moraru C."/>
        </authorList>
    </citation>
    <scope>NUCLEOTIDE SEQUENCE</scope>
</reference>
<dbReference type="EMBL" id="MT732474">
    <property type="protein sequence ID" value="QQV91491.1"/>
    <property type="molecule type" value="Genomic_DNA"/>
</dbReference>
<evidence type="ECO:0000313" key="2">
    <source>
        <dbReference type="Proteomes" id="UP000693868"/>
    </source>
</evidence>
<accession>A0A8E4ZDZ5</accession>
<proteinExistence type="predicted"/>
<dbReference type="Proteomes" id="UP000693868">
    <property type="component" value="Segment"/>
</dbReference>
<keyword evidence="2" id="KW-1185">Reference proteome</keyword>
<gene>
    <name evidence="1" type="ORF">Gundel1_57</name>
</gene>
<name>A0A8E4ZDZ5_9CAUD</name>
<evidence type="ECO:0000313" key="1">
    <source>
        <dbReference type="EMBL" id="QQV91491.1"/>
    </source>
</evidence>